<proteinExistence type="predicted"/>
<dbReference type="GO" id="GO:0046872">
    <property type="term" value="F:metal ion binding"/>
    <property type="evidence" value="ECO:0007669"/>
    <property type="project" value="UniProtKB-KW"/>
</dbReference>
<name>A9U1W2_PHYPA</name>
<feature type="non-terminal residue" evidence="4">
    <location>
        <position position="1"/>
    </location>
</feature>
<dbReference type="EMBL" id="DS545310">
    <property type="protein sequence ID" value="EDQ50361.1"/>
    <property type="molecule type" value="Genomic_DNA"/>
</dbReference>
<dbReference type="Pfam" id="PF13359">
    <property type="entry name" value="DDE_Tnp_4"/>
    <property type="match status" value="1"/>
</dbReference>
<sequence>FNFKESSICMIIEHSFRILKGMCKILKNPFTNCDLKRVPSLILACCLLHNNIIDKNDLIHELIILWRHLNLEYRHEVVKNISQSNSQPLQNCKTFVLIRINVLQ</sequence>
<reference evidence="4" key="1">
    <citation type="journal article" date="2008" name="Science">
        <title>The Physcomitrella genome reveals evolutionary insights into the conquest of land by plants.</title>
        <authorList>
            <person name="Rensing S."/>
            <person name="Lang D."/>
            <person name="Zimmer A."/>
            <person name="Terry A."/>
            <person name="Salamov A."/>
            <person name="Shapiro H."/>
            <person name="Nishiyama T."/>
            <person name="Perroud P.-F."/>
            <person name="Lindquist E."/>
            <person name="Kamisugi Y."/>
            <person name="Tanahashi T."/>
            <person name="Sakakibara K."/>
            <person name="Fujita T."/>
            <person name="Oishi K."/>
            <person name="Shin-I T."/>
            <person name="Kuroki Y."/>
            <person name="Toyoda A."/>
            <person name="Suzuki Y."/>
            <person name="Hashimoto A."/>
            <person name="Yamaguchi K."/>
            <person name="Sugano A."/>
            <person name="Kohara Y."/>
            <person name="Fujiyama A."/>
            <person name="Anterola A."/>
            <person name="Aoki S."/>
            <person name="Ashton N."/>
            <person name="Barbazuk W.B."/>
            <person name="Barker E."/>
            <person name="Bennetzen J."/>
            <person name="Bezanilla M."/>
            <person name="Blankenship R."/>
            <person name="Cho S.H."/>
            <person name="Dutcher S."/>
            <person name="Estelle M."/>
            <person name="Fawcett J.A."/>
            <person name="Gundlach H."/>
            <person name="Hanada K."/>
            <person name="Heyl A."/>
            <person name="Hicks K.A."/>
            <person name="Hugh J."/>
            <person name="Lohr M."/>
            <person name="Mayer K."/>
            <person name="Melkozernov A."/>
            <person name="Murata T."/>
            <person name="Nelson D."/>
            <person name="Pils B."/>
            <person name="Prigge M."/>
            <person name="Reiss B."/>
            <person name="Renner T."/>
            <person name="Rombauts S."/>
            <person name="Rushton P."/>
            <person name="Sanderfoot A."/>
            <person name="Schween G."/>
            <person name="Shiu S.-H."/>
            <person name="Stueber K."/>
            <person name="Theodoulou F.L."/>
            <person name="Tu H."/>
            <person name="Van de Peer Y."/>
            <person name="Verrier P.J."/>
            <person name="Waters E."/>
            <person name="Wood A."/>
            <person name="Yang L."/>
            <person name="Cove D."/>
            <person name="Cuming A."/>
            <person name="Hasebe M."/>
            <person name="Lucas S."/>
            <person name="Mishler D.B."/>
            <person name="Reski R."/>
            <person name="Grigoriev I."/>
            <person name="Quatrano R.S."/>
            <person name="Boore J.L."/>
        </authorList>
    </citation>
    <scope>NUCLEOTIDE SEQUENCE [LARGE SCALE GENOMIC DNA]</scope>
</reference>
<evidence type="ECO:0000259" key="3">
    <source>
        <dbReference type="Pfam" id="PF13359"/>
    </source>
</evidence>
<dbReference type="InterPro" id="IPR027806">
    <property type="entry name" value="HARBI1_dom"/>
</dbReference>
<evidence type="ECO:0000313" key="4">
    <source>
        <dbReference type="EMBL" id="EDQ50361.1"/>
    </source>
</evidence>
<protein>
    <submittedName>
        <fullName evidence="4">Predicted protein</fullName>
    </submittedName>
</protein>
<keyword evidence="2" id="KW-0479">Metal-binding</keyword>
<gene>
    <name evidence="4" type="ORF">PHYPADRAFT_154468</name>
</gene>
<dbReference type="AlphaFoldDB" id="A9U1W2"/>
<evidence type="ECO:0000256" key="1">
    <source>
        <dbReference type="ARBA" id="ARBA00001968"/>
    </source>
</evidence>
<comment type="cofactor">
    <cofactor evidence="1">
        <name>a divalent metal cation</name>
        <dbReference type="ChEBI" id="CHEBI:60240"/>
    </cofactor>
</comment>
<organism>
    <name type="scientific">Physcomitrium patens</name>
    <name type="common">Spreading-leaved earth moss</name>
    <name type="synonym">Physcomitrella patens</name>
    <dbReference type="NCBI Taxonomy" id="3218"/>
    <lineage>
        <taxon>Eukaryota</taxon>
        <taxon>Viridiplantae</taxon>
        <taxon>Streptophyta</taxon>
        <taxon>Embryophyta</taxon>
        <taxon>Bryophyta</taxon>
        <taxon>Bryophytina</taxon>
        <taxon>Bryopsida</taxon>
        <taxon>Funariidae</taxon>
        <taxon>Funariales</taxon>
        <taxon>Funariaceae</taxon>
        <taxon>Physcomitrium</taxon>
    </lineage>
</organism>
<feature type="domain" description="DDE Tnp4" evidence="3">
    <location>
        <begin position="1"/>
        <end position="50"/>
    </location>
</feature>
<accession>A9U1W2</accession>
<evidence type="ECO:0000256" key="2">
    <source>
        <dbReference type="ARBA" id="ARBA00022723"/>
    </source>
</evidence>